<dbReference type="PANTHER" id="PTHR10252">
    <property type="entry name" value="HISTONE-LIKE TRANSCRIPTION FACTOR CCAAT-RELATED"/>
    <property type="match status" value="1"/>
</dbReference>
<comment type="caution">
    <text evidence="8">The sequence shown here is derived from an EMBL/GenBank/DDBJ whole genome shotgun (WGS) entry which is preliminary data.</text>
</comment>
<organism evidence="8 9">
    <name type="scientific">Escallonia herrerae</name>
    <dbReference type="NCBI Taxonomy" id="1293975"/>
    <lineage>
        <taxon>Eukaryota</taxon>
        <taxon>Viridiplantae</taxon>
        <taxon>Streptophyta</taxon>
        <taxon>Embryophyta</taxon>
        <taxon>Tracheophyta</taxon>
        <taxon>Spermatophyta</taxon>
        <taxon>Magnoliopsida</taxon>
        <taxon>eudicotyledons</taxon>
        <taxon>Gunneridae</taxon>
        <taxon>Pentapetalae</taxon>
        <taxon>asterids</taxon>
        <taxon>campanulids</taxon>
        <taxon>Escalloniales</taxon>
        <taxon>Escalloniaceae</taxon>
        <taxon>Escallonia</taxon>
    </lineage>
</organism>
<dbReference type="GO" id="GO:0046982">
    <property type="term" value="F:protein heterodimerization activity"/>
    <property type="evidence" value="ECO:0007669"/>
    <property type="project" value="InterPro"/>
</dbReference>
<evidence type="ECO:0000256" key="6">
    <source>
        <dbReference type="SAM" id="MobiDB-lite"/>
    </source>
</evidence>
<evidence type="ECO:0000313" key="9">
    <source>
        <dbReference type="Proteomes" id="UP001188597"/>
    </source>
</evidence>
<feature type="compositionally biased region" description="Polar residues" evidence="6">
    <location>
        <begin position="172"/>
        <end position="183"/>
    </location>
</feature>
<proteinExistence type="inferred from homology"/>
<dbReference type="Gene3D" id="1.10.20.10">
    <property type="entry name" value="Histone, subunit A"/>
    <property type="match status" value="1"/>
</dbReference>
<feature type="region of interest" description="Disordered" evidence="6">
    <location>
        <begin position="172"/>
        <end position="193"/>
    </location>
</feature>
<dbReference type="AlphaFoldDB" id="A0AA89AKX5"/>
<keyword evidence="4" id="KW-0539">Nucleus</keyword>
<name>A0AA89AKX5_9ASTE</name>
<reference evidence="8" key="1">
    <citation type="submission" date="2022-12" db="EMBL/GenBank/DDBJ databases">
        <title>Draft genome assemblies for two species of Escallonia (Escalloniales).</title>
        <authorList>
            <person name="Chanderbali A."/>
            <person name="Dervinis C."/>
            <person name="Anghel I."/>
            <person name="Soltis D."/>
            <person name="Soltis P."/>
            <person name="Zapata F."/>
        </authorList>
    </citation>
    <scope>NUCLEOTIDE SEQUENCE</scope>
    <source>
        <strain evidence="8">UCBG64.0493</strain>
        <tissue evidence="8">Leaf</tissue>
    </source>
</reference>
<dbReference type="Proteomes" id="UP001188597">
    <property type="component" value="Unassembled WGS sequence"/>
</dbReference>
<dbReference type="InterPro" id="IPR007125">
    <property type="entry name" value="H2A/H2B/H3"/>
</dbReference>
<dbReference type="Pfam" id="PF00125">
    <property type="entry name" value="Histone"/>
    <property type="match status" value="1"/>
</dbReference>
<accession>A0AA89AKX5</accession>
<keyword evidence="9" id="KW-1185">Reference proteome</keyword>
<protein>
    <recommendedName>
        <fullName evidence="7">Core Histone H2A/H2B/H3 domain-containing protein</fullName>
    </recommendedName>
</protein>
<evidence type="ECO:0000256" key="1">
    <source>
        <dbReference type="ARBA" id="ARBA00004123"/>
    </source>
</evidence>
<evidence type="ECO:0000256" key="5">
    <source>
        <dbReference type="ARBA" id="ARBA00038129"/>
    </source>
</evidence>
<comment type="subcellular location">
    <subcellularLocation>
        <location evidence="1">Nucleus</location>
    </subcellularLocation>
</comment>
<keyword evidence="2" id="KW-0805">Transcription regulation</keyword>
<dbReference type="GO" id="GO:0006355">
    <property type="term" value="P:regulation of DNA-templated transcription"/>
    <property type="evidence" value="ECO:0007669"/>
    <property type="project" value="TreeGrafter"/>
</dbReference>
<dbReference type="InterPro" id="IPR050568">
    <property type="entry name" value="Transcr_DNA_Rep_Reg"/>
</dbReference>
<feature type="domain" description="Core Histone H2A/H2B/H3" evidence="7">
    <location>
        <begin position="9"/>
        <end position="57"/>
    </location>
</feature>
<evidence type="ECO:0000256" key="3">
    <source>
        <dbReference type="ARBA" id="ARBA00023163"/>
    </source>
</evidence>
<evidence type="ECO:0000256" key="4">
    <source>
        <dbReference type="ARBA" id="ARBA00023242"/>
    </source>
</evidence>
<sequence>MLASLTMDRMVVSANTPVLFSKACELLVMELTLRAWLHTQDDERKTLQCCDIARAIRQDNIHLQFLDEVVPLNGDKEKASRKHPEYVCNGQMQLPLMTMNQASSMPNINGLPQDFIIPPSRSSTEAMFGFGSKEKEAIDFLIVRKITEEDIAKYFAKKAQKKALKVAKKLKSQTVSGYSNDSNPFGDANLNET</sequence>
<dbReference type="GO" id="GO:0005634">
    <property type="term" value="C:nucleus"/>
    <property type="evidence" value="ECO:0007669"/>
    <property type="project" value="UniProtKB-SubCell"/>
</dbReference>
<comment type="similarity">
    <text evidence="5">Belongs to the NFYC/HAP5 subunit family.</text>
</comment>
<dbReference type="PANTHER" id="PTHR10252:SF124">
    <property type="entry name" value="NUCLEAR TRANSCRIPTION FACTOR Y SUBUNIT C-10"/>
    <property type="match status" value="1"/>
</dbReference>
<evidence type="ECO:0000259" key="7">
    <source>
        <dbReference type="Pfam" id="PF00125"/>
    </source>
</evidence>
<dbReference type="InterPro" id="IPR009072">
    <property type="entry name" value="Histone-fold"/>
</dbReference>
<gene>
    <name evidence="8" type="ORF">RJ639_015727</name>
</gene>
<dbReference type="EMBL" id="JAVXUP010002029">
    <property type="protein sequence ID" value="KAK3006165.1"/>
    <property type="molecule type" value="Genomic_DNA"/>
</dbReference>
<keyword evidence="3" id="KW-0804">Transcription</keyword>
<dbReference type="GO" id="GO:0000976">
    <property type="term" value="F:transcription cis-regulatory region binding"/>
    <property type="evidence" value="ECO:0007669"/>
    <property type="project" value="TreeGrafter"/>
</dbReference>
<evidence type="ECO:0000313" key="8">
    <source>
        <dbReference type="EMBL" id="KAK3006165.1"/>
    </source>
</evidence>
<evidence type="ECO:0000256" key="2">
    <source>
        <dbReference type="ARBA" id="ARBA00023015"/>
    </source>
</evidence>
<dbReference type="SUPFAM" id="SSF47113">
    <property type="entry name" value="Histone-fold"/>
    <property type="match status" value="1"/>
</dbReference>